<dbReference type="PRINTS" id="PR00724">
    <property type="entry name" value="CRBOXYPTASEC"/>
</dbReference>
<reference evidence="7 8" key="1">
    <citation type="journal article" date="2015" name="BMC Genomics">
        <title>Insights from the genome of Ophiocordyceps polyrhachis-furcata to pathogenicity and host specificity in insect fungi.</title>
        <authorList>
            <person name="Wichadakul D."/>
            <person name="Kobmoo N."/>
            <person name="Ingsriswang S."/>
            <person name="Tangphatsornruang S."/>
            <person name="Chantasingh D."/>
            <person name="Luangsa-ard J.J."/>
            <person name="Eurwilaichitr L."/>
        </authorList>
    </citation>
    <scope>NUCLEOTIDE SEQUENCE [LARGE SCALE GENOMIC DNA]</scope>
    <source>
        <strain evidence="7 8">BCC 54312</strain>
    </source>
</reference>
<keyword evidence="8" id="KW-1185">Reference proteome</keyword>
<keyword evidence="5" id="KW-0325">Glycoprotein</keyword>
<evidence type="ECO:0000313" key="8">
    <source>
        <dbReference type="Proteomes" id="UP000253664"/>
    </source>
</evidence>
<dbReference type="GO" id="GO:0006508">
    <property type="term" value="P:proteolysis"/>
    <property type="evidence" value="ECO:0007669"/>
    <property type="project" value="UniProtKB-KW"/>
</dbReference>
<comment type="caution">
    <text evidence="7">The sequence shown here is derived from an EMBL/GenBank/DDBJ whole genome shotgun (WGS) entry which is preliminary data.</text>
</comment>
<feature type="signal peptide" evidence="6">
    <location>
        <begin position="1"/>
        <end position="20"/>
    </location>
</feature>
<dbReference type="Pfam" id="PF00450">
    <property type="entry name" value="Peptidase_S10"/>
    <property type="match status" value="1"/>
</dbReference>
<dbReference type="OrthoDB" id="443318at2759"/>
<keyword evidence="6" id="KW-0732">Signal</keyword>
<keyword evidence="2 6" id="KW-0121">Carboxypeptidase</keyword>
<comment type="similarity">
    <text evidence="1 6">Belongs to the peptidase S10 family.</text>
</comment>
<dbReference type="EC" id="3.4.16.-" evidence="6"/>
<accession>A0A367L711</accession>
<keyword evidence="3 6" id="KW-0645">Protease</keyword>
<dbReference type="InterPro" id="IPR001563">
    <property type="entry name" value="Peptidase_S10"/>
</dbReference>
<evidence type="ECO:0000256" key="4">
    <source>
        <dbReference type="ARBA" id="ARBA00022801"/>
    </source>
</evidence>
<name>A0A367L711_9HYPO</name>
<dbReference type="GO" id="GO:0004185">
    <property type="term" value="F:serine-type carboxypeptidase activity"/>
    <property type="evidence" value="ECO:0007669"/>
    <property type="project" value="UniProtKB-UniRule"/>
</dbReference>
<gene>
    <name evidence="7" type="ORF">L249_8729</name>
</gene>
<evidence type="ECO:0000313" key="7">
    <source>
        <dbReference type="EMBL" id="RCI10220.1"/>
    </source>
</evidence>
<dbReference type="PANTHER" id="PTHR11802">
    <property type="entry name" value="SERINE PROTEASE FAMILY S10 SERINE CARBOXYPEPTIDASE"/>
    <property type="match status" value="1"/>
</dbReference>
<organism evidence="7 8">
    <name type="scientific">Ophiocordyceps polyrhachis-furcata BCC 54312</name>
    <dbReference type="NCBI Taxonomy" id="1330021"/>
    <lineage>
        <taxon>Eukaryota</taxon>
        <taxon>Fungi</taxon>
        <taxon>Dikarya</taxon>
        <taxon>Ascomycota</taxon>
        <taxon>Pezizomycotina</taxon>
        <taxon>Sordariomycetes</taxon>
        <taxon>Hypocreomycetidae</taxon>
        <taxon>Hypocreales</taxon>
        <taxon>Ophiocordycipitaceae</taxon>
        <taxon>Ophiocordyceps</taxon>
    </lineage>
</organism>
<dbReference type="AlphaFoldDB" id="A0A367L711"/>
<evidence type="ECO:0000256" key="2">
    <source>
        <dbReference type="ARBA" id="ARBA00022645"/>
    </source>
</evidence>
<dbReference type="InterPro" id="IPR029058">
    <property type="entry name" value="AB_hydrolase_fold"/>
</dbReference>
<dbReference type="Gene3D" id="3.40.50.1820">
    <property type="entry name" value="alpha/beta hydrolase"/>
    <property type="match status" value="1"/>
</dbReference>
<dbReference type="PROSITE" id="PS00131">
    <property type="entry name" value="CARBOXYPEPT_SER_SER"/>
    <property type="match status" value="1"/>
</dbReference>
<evidence type="ECO:0000256" key="1">
    <source>
        <dbReference type="ARBA" id="ARBA00009431"/>
    </source>
</evidence>
<dbReference type="EMBL" id="LKCN02000013">
    <property type="protein sequence ID" value="RCI10220.1"/>
    <property type="molecule type" value="Genomic_DNA"/>
</dbReference>
<proteinExistence type="inferred from homology"/>
<protein>
    <recommendedName>
        <fullName evidence="6">Carboxypeptidase</fullName>
        <ecNumber evidence="6">3.4.16.-</ecNumber>
    </recommendedName>
</protein>
<dbReference type="PANTHER" id="PTHR11802:SF479">
    <property type="entry name" value="CARBOXYPEPTIDASE"/>
    <property type="match status" value="1"/>
</dbReference>
<keyword evidence="4 6" id="KW-0378">Hydrolase</keyword>
<feature type="chain" id="PRO_5016483434" description="Carboxypeptidase" evidence="6">
    <location>
        <begin position="21"/>
        <end position="565"/>
    </location>
</feature>
<evidence type="ECO:0000256" key="6">
    <source>
        <dbReference type="RuleBase" id="RU361156"/>
    </source>
</evidence>
<dbReference type="STRING" id="1330021.A0A367L711"/>
<evidence type="ECO:0000256" key="3">
    <source>
        <dbReference type="ARBA" id="ARBA00022670"/>
    </source>
</evidence>
<dbReference type="SUPFAM" id="SSF53474">
    <property type="entry name" value="alpha/beta-Hydrolases"/>
    <property type="match status" value="1"/>
</dbReference>
<sequence length="565" mass="62036">MKSSFPLLAALLAGLGAAHGALSHYHLVHNRREAAAEDGAEHSGHVRRAGDDGPRFLNAASSEFAVNGSAIPEVDFDVGESYAGLLPISDRDDEQNSLYFWFFPTANEERREDKEIVIWMNGGPGCASLLGLLQENGPFLWQPGMLKPLRNPWSWHLLANVVYIDQPVTAGYSQGNSTVRNEDHVAEQFLGFWSNFIRTFGMQGWRVYVVGESYGGYYGPFIANGMLEANDEQLHGKLAGLMVYDGIMFDGMVQTAVVMEDFVDQHRELMPLDDQTMARMRNVSATCGFGDWHRRYLRFPAVPGPLPPAPGYHKMDNGSTMVPIPDCENIFSLIVDGMRVINPCFSVYNIREQCPKANDPLAGDRAYFDRADVKRAVNAPAEAPWRQCNTGIFNSSPTGSDESPPPDAYHLPNVVDQTKNVILAHGAMDFLLPLNGVLLGLQNMTWGGKRGFERAPSDPFYVPLYGYTGQAGVSFYGSKYPAGSGVLGTTHEERGLTLVVTQQAGHEGPEYAPAAALRQLEKLLGRVDSLSEKGTFTLPALRNVRQIQGELGKGTVKIPSFDRGC</sequence>
<dbReference type="InterPro" id="IPR018202">
    <property type="entry name" value="Ser_caboxypep_ser_AS"/>
</dbReference>
<dbReference type="Proteomes" id="UP000253664">
    <property type="component" value="Unassembled WGS sequence"/>
</dbReference>
<evidence type="ECO:0000256" key="5">
    <source>
        <dbReference type="ARBA" id="ARBA00023180"/>
    </source>
</evidence>